<name>A0A1G2PUD7_9BACT</name>
<accession>A0A1G2PUD7</accession>
<dbReference type="AlphaFoldDB" id="A0A1G2PUD7"/>
<reference evidence="1 2" key="1">
    <citation type="journal article" date="2016" name="Nat. Commun.">
        <title>Thousands of microbial genomes shed light on interconnected biogeochemical processes in an aquifer system.</title>
        <authorList>
            <person name="Anantharaman K."/>
            <person name="Brown C.T."/>
            <person name="Hug L.A."/>
            <person name="Sharon I."/>
            <person name="Castelle C.J."/>
            <person name="Probst A.J."/>
            <person name="Thomas B.C."/>
            <person name="Singh A."/>
            <person name="Wilkins M.J."/>
            <person name="Karaoz U."/>
            <person name="Brodie E.L."/>
            <person name="Williams K.H."/>
            <person name="Hubbard S.S."/>
            <person name="Banfield J.F."/>
        </authorList>
    </citation>
    <scope>NUCLEOTIDE SEQUENCE [LARGE SCALE GENOMIC DNA]</scope>
</reference>
<protein>
    <submittedName>
        <fullName evidence="1">Uncharacterized protein</fullName>
    </submittedName>
</protein>
<proteinExistence type="predicted"/>
<organism evidence="1 2">
    <name type="scientific">Candidatus Terrybacteria bacterium RIFCSPLOWO2_01_FULL_40_23</name>
    <dbReference type="NCBI Taxonomy" id="1802366"/>
    <lineage>
        <taxon>Bacteria</taxon>
        <taxon>Candidatus Terryibacteriota</taxon>
    </lineage>
</organism>
<evidence type="ECO:0000313" key="2">
    <source>
        <dbReference type="Proteomes" id="UP000176951"/>
    </source>
</evidence>
<comment type="caution">
    <text evidence="1">The sequence shown here is derived from an EMBL/GenBank/DDBJ whole genome shotgun (WGS) entry which is preliminary data.</text>
</comment>
<evidence type="ECO:0000313" key="1">
    <source>
        <dbReference type="EMBL" id="OHA51913.1"/>
    </source>
</evidence>
<dbReference type="Proteomes" id="UP000176951">
    <property type="component" value="Unassembled WGS sequence"/>
</dbReference>
<gene>
    <name evidence="1" type="ORF">A3A97_01810</name>
</gene>
<dbReference type="EMBL" id="MHSW01000016">
    <property type="protein sequence ID" value="OHA51913.1"/>
    <property type="molecule type" value="Genomic_DNA"/>
</dbReference>
<sequence length="235" mass="27878">MRDRLLRKIPQRNIQFRKNNPYWTIEKIKEGFNKFYLEKGYYPTQTEIDNCDYLPSSRQILRSFGGLKKLRELLGLDITDFTKGETRSSSAKLIGKRGKQWEQTVEEGLVNHFGEVFVHRDKFINIVNIKPDFVVYAKNKTFAVDVFFPAYMHSLIGSVNSKERVYKKLDLSLNIYFVYVNSEIDTQEIELFLQRKVRQLQQNYRLLSLVEFLEAIKLIEPLVKPLNYKPFYKKA</sequence>